<dbReference type="HOGENOM" id="CLU_2079391_0_0_2"/>
<evidence type="ECO:0000313" key="2">
    <source>
        <dbReference type="Proteomes" id="UP000002593"/>
    </source>
</evidence>
<sequence length="117" mass="13165">MAASGLRQLLISSGLCSKAVAVEETSSCTLLFCESRVNMLIAFSTYDDWVYIKAVPELAVQPHMWHCNEVYYTPYGLYAFAKSHRELIEKLKAKQHLLAAQHKLAIERLSAIEEAGF</sequence>
<dbReference type="EMBL" id="CP000493">
    <property type="protein sequence ID" value="ABM80233.1"/>
    <property type="molecule type" value="Genomic_DNA"/>
</dbReference>
<organism evidence="1 2">
    <name type="scientific">Hyperthermus butylicus (strain DSM 5456 / JCM 9403 / PLM1-5)</name>
    <dbReference type="NCBI Taxonomy" id="415426"/>
    <lineage>
        <taxon>Archaea</taxon>
        <taxon>Thermoproteota</taxon>
        <taxon>Thermoprotei</taxon>
        <taxon>Desulfurococcales</taxon>
        <taxon>Pyrodictiaceae</taxon>
        <taxon>Hyperthermus</taxon>
    </lineage>
</organism>
<accession>A2BJS2</accession>
<gene>
    <name evidence="1" type="ordered locus">Hbut_0361</name>
</gene>
<dbReference type="KEGG" id="hbu:Hbut_0361"/>
<dbReference type="RefSeq" id="WP_011821551.1">
    <property type="nucleotide sequence ID" value="NC_008818.1"/>
</dbReference>
<dbReference type="OrthoDB" id="14971at2157"/>
<keyword evidence="2" id="KW-1185">Reference proteome</keyword>
<dbReference type="Proteomes" id="UP000002593">
    <property type="component" value="Chromosome"/>
</dbReference>
<proteinExistence type="predicted"/>
<dbReference type="STRING" id="415426.Hbut_0361"/>
<name>A2BJS2_HYPBU</name>
<dbReference type="eggNOG" id="arCOG05957">
    <property type="taxonomic scope" value="Archaea"/>
</dbReference>
<protein>
    <submittedName>
        <fullName evidence="1">Uncharacterized protein</fullName>
    </submittedName>
</protein>
<evidence type="ECO:0000313" key="1">
    <source>
        <dbReference type="EMBL" id="ABM80233.1"/>
    </source>
</evidence>
<dbReference type="GeneID" id="4781714"/>
<dbReference type="AlphaFoldDB" id="A2BJS2"/>
<dbReference type="EnsemblBacteria" id="ABM80233">
    <property type="protein sequence ID" value="ABM80233"/>
    <property type="gene ID" value="Hbut_0361"/>
</dbReference>
<reference evidence="1 2" key="1">
    <citation type="journal article" date="2007" name="Archaea">
        <title>The genome of Hyperthermus butylicus: a sulfur-reducing, peptide fermenting, neutrophilic Crenarchaeote growing up to 108 degrees C.</title>
        <authorList>
            <person name="Brugger K."/>
            <person name="Chen L."/>
            <person name="Stark M."/>
            <person name="Zibat A."/>
            <person name="Redder P."/>
            <person name="Ruepp A."/>
            <person name="Awayez M."/>
            <person name="She Q."/>
            <person name="Garrett R.A."/>
            <person name="Klenk H.P."/>
        </authorList>
    </citation>
    <scope>NUCLEOTIDE SEQUENCE [LARGE SCALE GENOMIC DNA]</scope>
    <source>
        <strain evidence="2">DSM 5456 / JCM 9403 / PLM1-5</strain>
    </source>
</reference>